<gene>
    <name evidence="1" type="ORF">Pfra01_000057900</name>
</gene>
<keyword evidence="2" id="KW-1185">Reference proteome</keyword>
<dbReference type="AlphaFoldDB" id="A0A9W6WJQ2"/>
<dbReference type="OrthoDB" id="110560at2759"/>
<name>A0A9W6WJQ2_9STRA</name>
<reference evidence="1" key="1">
    <citation type="submission" date="2023-04" db="EMBL/GenBank/DDBJ databases">
        <title>Phytophthora fragariaefolia NBRC 109709.</title>
        <authorList>
            <person name="Ichikawa N."/>
            <person name="Sato H."/>
            <person name="Tonouchi N."/>
        </authorList>
    </citation>
    <scope>NUCLEOTIDE SEQUENCE</scope>
    <source>
        <strain evidence="1">NBRC 109709</strain>
    </source>
</reference>
<comment type="caution">
    <text evidence="1">The sequence shown here is derived from an EMBL/GenBank/DDBJ whole genome shotgun (WGS) entry which is preliminary data.</text>
</comment>
<evidence type="ECO:0000313" key="1">
    <source>
        <dbReference type="EMBL" id="GMF15841.1"/>
    </source>
</evidence>
<dbReference type="Proteomes" id="UP001165121">
    <property type="component" value="Unassembled WGS sequence"/>
</dbReference>
<accession>A0A9W6WJQ2</accession>
<protein>
    <submittedName>
        <fullName evidence="1">Unnamed protein product</fullName>
    </submittedName>
</protein>
<sequence length="133" mass="15278">MNATIARYWNKGVACKTARFMEKKHLHENHSPQTAKVVNPFDIVHVNPVGPYNGGIYGITTVDHATRWLKVDIQLYKDSLLARRESIPDYQIEPWPNADHQTLDFWGFALHPGTPTRHAPIYAEIPQPRRRLG</sequence>
<evidence type="ECO:0000313" key="2">
    <source>
        <dbReference type="Proteomes" id="UP001165121"/>
    </source>
</evidence>
<proteinExistence type="predicted"/>
<dbReference type="EMBL" id="BSXT01000043">
    <property type="protein sequence ID" value="GMF15841.1"/>
    <property type="molecule type" value="Genomic_DNA"/>
</dbReference>
<organism evidence="1 2">
    <name type="scientific">Phytophthora fragariaefolia</name>
    <dbReference type="NCBI Taxonomy" id="1490495"/>
    <lineage>
        <taxon>Eukaryota</taxon>
        <taxon>Sar</taxon>
        <taxon>Stramenopiles</taxon>
        <taxon>Oomycota</taxon>
        <taxon>Peronosporomycetes</taxon>
        <taxon>Peronosporales</taxon>
        <taxon>Peronosporaceae</taxon>
        <taxon>Phytophthora</taxon>
    </lineage>
</organism>